<name>A0A9X6NC62_HYPEX</name>
<comment type="caution">
    <text evidence="1">The sequence shown here is derived from an EMBL/GenBank/DDBJ whole genome shotgun (WGS) entry which is preliminary data.</text>
</comment>
<dbReference type="SUPFAM" id="SSF52266">
    <property type="entry name" value="SGNH hydrolase"/>
    <property type="match status" value="1"/>
</dbReference>
<sequence>MVHCLSPLRRFHQSSSTARLAGGLATVSAFLLTVHVYNGQESKKDISLNCLKVFQAGSLDVKSSGAAAVWRPNGCSMRYRSINESVECMMELTDKNLNAPYIVFAGDSRPRQLRDGMVLALTGQDYDRIANPRAVVNEAVYKKHEAHVEYYRTARAHVRFEWITNLDNGTGAMTQFLQKIITSDFKPNLLVLGVGVHRIRECHRAKPQLSQQYCAQEYKEQFLKMLPLLQEIANSTLILWTPQTYVNENLLGPPGDVDAGFTNENMILYNRMITEALLTLPGSSRSPLTYWHSALQASIELNDGLDGLHLGFQTKHHLIQMLINWMCSSLGGEREILKRYRNLMSGTLSENYCCE</sequence>
<gene>
    <name evidence="1" type="ORF">BV898_15905</name>
</gene>
<dbReference type="EMBL" id="MTYJ01000227">
    <property type="protein sequence ID" value="OWA51422.1"/>
    <property type="molecule type" value="Genomic_DNA"/>
</dbReference>
<evidence type="ECO:0000313" key="1">
    <source>
        <dbReference type="EMBL" id="OWA51422.1"/>
    </source>
</evidence>
<proteinExistence type="predicted"/>
<accession>A0A9X6NC62</accession>
<evidence type="ECO:0008006" key="3">
    <source>
        <dbReference type="Google" id="ProtNLM"/>
    </source>
</evidence>
<protein>
    <recommendedName>
        <fullName evidence="3">CAS1 domain-containing protein 1</fullName>
    </recommendedName>
</protein>
<dbReference type="AlphaFoldDB" id="A0A9X6NC62"/>
<evidence type="ECO:0000313" key="2">
    <source>
        <dbReference type="Proteomes" id="UP000192578"/>
    </source>
</evidence>
<keyword evidence="2" id="KW-1185">Reference proteome</keyword>
<dbReference type="Proteomes" id="UP000192578">
    <property type="component" value="Unassembled WGS sequence"/>
</dbReference>
<reference evidence="2" key="1">
    <citation type="submission" date="2017-01" db="EMBL/GenBank/DDBJ databases">
        <title>Comparative genomics of anhydrobiosis in the tardigrade Hypsibius dujardini.</title>
        <authorList>
            <person name="Yoshida Y."/>
            <person name="Koutsovoulos G."/>
            <person name="Laetsch D."/>
            <person name="Stevens L."/>
            <person name="Kumar S."/>
            <person name="Horikawa D."/>
            <person name="Ishino K."/>
            <person name="Komine S."/>
            <person name="Tomita M."/>
            <person name="Blaxter M."/>
            <person name="Arakawa K."/>
        </authorList>
    </citation>
    <scope>NUCLEOTIDE SEQUENCE [LARGE SCALE GENOMIC DNA]</scope>
    <source>
        <strain evidence="2">Z151</strain>
    </source>
</reference>
<organism evidence="1 2">
    <name type="scientific">Hypsibius exemplaris</name>
    <name type="common">Freshwater tardigrade</name>
    <dbReference type="NCBI Taxonomy" id="2072580"/>
    <lineage>
        <taxon>Eukaryota</taxon>
        <taxon>Metazoa</taxon>
        <taxon>Ecdysozoa</taxon>
        <taxon>Tardigrada</taxon>
        <taxon>Eutardigrada</taxon>
        <taxon>Parachela</taxon>
        <taxon>Hypsibioidea</taxon>
        <taxon>Hypsibiidae</taxon>
        <taxon>Hypsibius</taxon>
    </lineage>
</organism>